<feature type="compositionally biased region" description="Basic and acidic residues" evidence="1">
    <location>
        <begin position="390"/>
        <end position="409"/>
    </location>
</feature>
<feature type="region of interest" description="Disordered" evidence="1">
    <location>
        <begin position="146"/>
        <end position="215"/>
    </location>
</feature>
<dbReference type="SUPFAM" id="SSF101931">
    <property type="entry name" value="Pym (Within the bgcn gene intron protein, WIBG), N-terminal domain"/>
    <property type="match status" value="1"/>
</dbReference>
<feature type="region of interest" description="Disordered" evidence="1">
    <location>
        <begin position="252"/>
        <end position="409"/>
    </location>
</feature>
<feature type="compositionally biased region" description="Polar residues" evidence="1">
    <location>
        <begin position="199"/>
        <end position="208"/>
    </location>
</feature>
<feature type="compositionally biased region" description="Polar residues" evidence="1">
    <location>
        <begin position="285"/>
        <end position="312"/>
    </location>
</feature>
<feature type="compositionally biased region" description="Basic and acidic residues" evidence="1">
    <location>
        <begin position="315"/>
        <end position="327"/>
    </location>
</feature>
<evidence type="ECO:0000259" key="2">
    <source>
        <dbReference type="SMART" id="SM01273"/>
    </source>
</evidence>
<feature type="compositionally biased region" description="Polar residues" evidence="1">
    <location>
        <begin position="176"/>
        <end position="188"/>
    </location>
</feature>
<keyword evidence="4" id="KW-1185">Reference proteome</keyword>
<dbReference type="STRING" id="675824.A0A1E3Q1S8"/>
<dbReference type="InterPro" id="IPR015362">
    <property type="entry name" value="WIBG_mago-bd"/>
</dbReference>
<feature type="compositionally biased region" description="Basic and acidic residues" evidence="1">
    <location>
        <begin position="189"/>
        <end position="198"/>
    </location>
</feature>
<feature type="domain" description="WIBG Mago-binding" evidence="2">
    <location>
        <begin position="38"/>
        <end position="64"/>
    </location>
</feature>
<accession>A0A1E3Q1S8</accession>
<dbReference type="OrthoDB" id="21625at2759"/>
<dbReference type="InterPro" id="IPR039333">
    <property type="entry name" value="PYM1"/>
</dbReference>
<gene>
    <name evidence="3" type="ORF">LIPSTDRAFT_4886</name>
</gene>
<sequence>MSPTPSTPRGASTSSVAATAVSPPSGASVAGIVMTPRGERLIPATARKDGSVRKEIRIRPGFVPTEDVARYNVAERVQLRRQRLAREKALGDQWPVSAEVGDVEKDVDDASKVLEGLVIDEHGPAPAAKLGSDEWDSIKRVGLPAVASATAKPTERPRIAPTRQPKNAPSDRSGGWSRSNSVDSTASQESKDNSHKTATDSYSATTTPRAGPVSKTGQIVARGQATATFSALPVKDESAVTVPTTCATEFTATTGWDTPTSPTTTNASGWDMPNSSAMSAWGGVASQSDWTPLESATSMPTDSAATKTTSRQRSGKPDRAEGQDRGRSGWKNGNDGDSHDSFRRNGRSDNTPDSRLRLPDRRRSGRDGDYSSPAPSSHLPWTDSNGTADNRPRRVNPDRRGRSPEERKRAFEEFLNRPLETKHNYPSYNQFVGARGGGTSTRVGAWTSSSENNKDATDCEKISGVSRRVSSPGKVLESRYAH</sequence>
<protein>
    <recommendedName>
        <fullName evidence="2">WIBG Mago-binding domain-containing protein</fullName>
    </recommendedName>
</protein>
<feature type="compositionally biased region" description="Polar residues" evidence="1">
    <location>
        <begin position="440"/>
        <end position="451"/>
    </location>
</feature>
<organism evidence="3 4">
    <name type="scientific">Lipomyces starkeyi NRRL Y-11557</name>
    <dbReference type="NCBI Taxonomy" id="675824"/>
    <lineage>
        <taxon>Eukaryota</taxon>
        <taxon>Fungi</taxon>
        <taxon>Dikarya</taxon>
        <taxon>Ascomycota</taxon>
        <taxon>Saccharomycotina</taxon>
        <taxon>Lipomycetes</taxon>
        <taxon>Lipomycetales</taxon>
        <taxon>Lipomycetaceae</taxon>
        <taxon>Lipomyces</taxon>
    </lineage>
</organism>
<dbReference type="GO" id="GO:1903259">
    <property type="term" value="P:exon-exon junction complex disassembly"/>
    <property type="evidence" value="ECO:0007669"/>
    <property type="project" value="InterPro"/>
</dbReference>
<feature type="compositionally biased region" description="Basic and acidic residues" evidence="1">
    <location>
        <begin position="334"/>
        <end position="369"/>
    </location>
</feature>
<feature type="compositionally biased region" description="Low complexity" evidence="1">
    <location>
        <begin position="252"/>
        <end position="269"/>
    </location>
</feature>
<dbReference type="AlphaFoldDB" id="A0A1E3Q1S8"/>
<proteinExistence type="predicted"/>
<name>A0A1E3Q1S8_LIPST</name>
<dbReference type="GO" id="GO:0035145">
    <property type="term" value="C:exon-exon junction complex"/>
    <property type="evidence" value="ECO:0007669"/>
    <property type="project" value="TreeGrafter"/>
</dbReference>
<evidence type="ECO:0000256" key="1">
    <source>
        <dbReference type="SAM" id="MobiDB-lite"/>
    </source>
</evidence>
<evidence type="ECO:0000313" key="4">
    <source>
        <dbReference type="Proteomes" id="UP000094385"/>
    </source>
</evidence>
<dbReference type="EMBL" id="KV454297">
    <property type="protein sequence ID" value="ODQ71659.1"/>
    <property type="molecule type" value="Genomic_DNA"/>
</dbReference>
<dbReference type="InterPro" id="IPR036348">
    <property type="entry name" value="WIBG_N_sf"/>
</dbReference>
<reference evidence="3 4" key="1">
    <citation type="journal article" date="2016" name="Proc. Natl. Acad. Sci. U.S.A.">
        <title>Comparative genomics of biotechnologically important yeasts.</title>
        <authorList>
            <person name="Riley R."/>
            <person name="Haridas S."/>
            <person name="Wolfe K.H."/>
            <person name="Lopes M.R."/>
            <person name="Hittinger C.T."/>
            <person name="Goeker M."/>
            <person name="Salamov A.A."/>
            <person name="Wisecaver J.H."/>
            <person name="Long T.M."/>
            <person name="Calvey C.H."/>
            <person name="Aerts A.L."/>
            <person name="Barry K.W."/>
            <person name="Choi C."/>
            <person name="Clum A."/>
            <person name="Coughlan A.Y."/>
            <person name="Deshpande S."/>
            <person name="Douglass A.P."/>
            <person name="Hanson S.J."/>
            <person name="Klenk H.-P."/>
            <person name="LaButti K.M."/>
            <person name="Lapidus A."/>
            <person name="Lindquist E.A."/>
            <person name="Lipzen A.M."/>
            <person name="Meier-Kolthoff J.P."/>
            <person name="Ohm R.A."/>
            <person name="Otillar R.P."/>
            <person name="Pangilinan J.L."/>
            <person name="Peng Y."/>
            <person name="Rokas A."/>
            <person name="Rosa C.A."/>
            <person name="Scheuner C."/>
            <person name="Sibirny A.A."/>
            <person name="Slot J.C."/>
            <person name="Stielow J.B."/>
            <person name="Sun H."/>
            <person name="Kurtzman C.P."/>
            <person name="Blackwell M."/>
            <person name="Grigoriev I.V."/>
            <person name="Jeffries T.W."/>
        </authorList>
    </citation>
    <scope>NUCLEOTIDE SEQUENCE [LARGE SCALE GENOMIC DNA]</scope>
    <source>
        <strain evidence="3 4">NRRL Y-11557</strain>
    </source>
</reference>
<feature type="compositionally biased region" description="Basic and acidic residues" evidence="1">
    <location>
        <begin position="452"/>
        <end position="461"/>
    </location>
</feature>
<dbReference type="PANTHER" id="PTHR22959">
    <property type="entry name" value="PYM PROTEIN"/>
    <property type="match status" value="1"/>
</dbReference>
<dbReference type="PANTHER" id="PTHR22959:SF0">
    <property type="entry name" value="PARTNER OF Y14 AND MAGO"/>
    <property type="match status" value="1"/>
</dbReference>
<feature type="region of interest" description="Disordered" evidence="1">
    <location>
        <begin position="1"/>
        <end position="30"/>
    </location>
</feature>
<feature type="compositionally biased region" description="Low complexity" evidence="1">
    <location>
        <begin position="10"/>
        <end position="30"/>
    </location>
</feature>
<dbReference type="Pfam" id="PF09282">
    <property type="entry name" value="Mago-bind"/>
    <property type="match status" value="1"/>
</dbReference>
<feature type="region of interest" description="Disordered" evidence="1">
    <location>
        <begin position="438"/>
        <end position="482"/>
    </location>
</feature>
<dbReference type="GO" id="GO:0005737">
    <property type="term" value="C:cytoplasm"/>
    <property type="evidence" value="ECO:0007669"/>
    <property type="project" value="TreeGrafter"/>
</dbReference>
<dbReference type="GO" id="GO:0003723">
    <property type="term" value="F:RNA binding"/>
    <property type="evidence" value="ECO:0007669"/>
    <property type="project" value="TreeGrafter"/>
</dbReference>
<dbReference type="SMART" id="SM01273">
    <property type="entry name" value="Mago-bind"/>
    <property type="match status" value="1"/>
</dbReference>
<evidence type="ECO:0000313" key="3">
    <source>
        <dbReference type="EMBL" id="ODQ71659.1"/>
    </source>
</evidence>
<dbReference type="Proteomes" id="UP000094385">
    <property type="component" value="Unassembled WGS sequence"/>
</dbReference>